<gene>
    <name evidence="8" type="ORF">DAPK24_021790</name>
</gene>
<comment type="caution">
    <text evidence="8">The sequence shown here is derived from an EMBL/GenBank/DDBJ whole genome shotgun (WGS) entry which is preliminary data.</text>
</comment>
<dbReference type="InterPro" id="IPR039361">
    <property type="entry name" value="Cyclin"/>
</dbReference>
<dbReference type="InterPro" id="IPR006671">
    <property type="entry name" value="Cyclin_N"/>
</dbReference>
<dbReference type="GO" id="GO:0051726">
    <property type="term" value="P:regulation of cell cycle"/>
    <property type="evidence" value="ECO:0007669"/>
    <property type="project" value="UniProtKB-ARBA"/>
</dbReference>
<dbReference type="InterPro" id="IPR036915">
    <property type="entry name" value="Cyclin-like_sf"/>
</dbReference>
<dbReference type="Proteomes" id="UP001378960">
    <property type="component" value="Unassembled WGS sequence"/>
</dbReference>
<evidence type="ECO:0000256" key="3">
    <source>
        <dbReference type="ARBA" id="ARBA00023127"/>
    </source>
</evidence>
<dbReference type="SMART" id="SM00385">
    <property type="entry name" value="CYCLIN"/>
    <property type="match status" value="2"/>
</dbReference>
<evidence type="ECO:0000256" key="6">
    <source>
        <dbReference type="SAM" id="MobiDB-lite"/>
    </source>
</evidence>
<organism evidence="8 9">
    <name type="scientific">Pichia kluyveri</name>
    <name type="common">Yeast</name>
    <dbReference type="NCBI Taxonomy" id="36015"/>
    <lineage>
        <taxon>Eukaryota</taxon>
        <taxon>Fungi</taxon>
        <taxon>Dikarya</taxon>
        <taxon>Ascomycota</taxon>
        <taxon>Saccharomycotina</taxon>
        <taxon>Pichiomycetes</taxon>
        <taxon>Pichiales</taxon>
        <taxon>Pichiaceae</taxon>
        <taxon>Pichia</taxon>
    </lineage>
</organism>
<dbReference type="FunFam" id="1.10.472.10:FF:000010">
    <property type="entry name" value="G1/S-specific cyclin Cln1"/>
    <property type="match status" value="1"/>
</dbReference>
<evidence type="ECO:0000313" key="8">
    <source>
        <dbReference type="EMBL" id="GMM45604.1"/>
    </source>
</evidence>
<comment type="similarity">
    <text evidence="1 5">Belongs to the cyclin family.</text>
</comment>
<dbReference type="PANTHER" id="PTHR10177">
    <property type="entry name" value="CYCLINS"/>
    <property type="match status" value="1"/>
</dbReference>
<dbReference type="EMBL" id="BTGB01000002">
    <property type="protein sequence ID" value="GMM45604.1"/>
    <property type="molecule type" value="Genomic_DNA"/>
</dbReference>
<evidence type="ECO:0000256" key="2">
    <source>
        <dbReference type="ARBA" id="ARBA00022618"/>
    </source>
</evidence>
<feature type="compositionally biased region" description="Polar residues" evidence="6">
    <location>
        <begin position="1"/>
        <end position="14"/>
    </location>
</feature>
<reference evidence="8 9" key="1">
    <citation type="journal article" date="2023" name="Elife">
        <title>Identification of key yeast species and microbe-microbe interactions impacting larval growth of Drosophila in the wild.</title>
        <authorList>
            <person name="Mure A."/>
            <person name="Sugiura Y."/>
            <person name="Maeda R."/>
            <person name="Honda K."/>
            <person name="Sakurai N."/>
            <person name="Takahashi Y."/>
            <person name="Watada M."/>
            <person name="Katoh T."/>
            <person name="Gotoh A."/>
            <person name="Gotoh Y."/>
            <person name="Taniguchi I."/>
            <person name="Nakamura K."/>
            <person name="Hayashi T."/>
            <person name="Katayama T."/>
            <person name="Uemura T."/>
            <person name="Hattori Y."/>
        </authorList>
    </citation>
    <scope>NUCLEOTIDE SEQUENCE [LARGE SCALE GENOMIC DNA]</scope>
    <source>
        <strain evidence="8 9">PK-24</strain>
    </source>
</reference>
<proteinExistence type="inferred from homology"/>
<dbReference type="CDD" id="cd20559">
    <property type="entry name" value="CYCLIN_ScCLN_like"/>
    <property type="match status" value="1"/>
</dbReference>
<keyword evidence="2" id="KW-0132">Cell division</keyword>
<evidence type="ECO:0000256" key="4">
    <source>
        <dbReference type="ARBA" id="ARBA00023306"/>
    </source>
</evidence>
<dbReference type="Gene3D" id="1.10.472.10">
    <property type="entry name" value="Cyclin-like"/>
    <property type="match status" value="2"/>
</dbReference>
<feature type="domain" description="Cyclin-like" evidence="7">
    <location>
        <begin position="89"/>
        <end position="175"/>
    </location>
</feature>
<keyword evidence="4" id="KW-0131">Cell cycle</keyword>
<evidence type="ECO:0000313" key="9">
    <source>
        <dbReference type="Proteomes" id="UP001378960"/>
    </source>
</evidence>
<evidence type="ECO:0000259" key="7">
    <source>
        <dbReference type="SMART" id="SM00385"/>
    </source>
</evidence>
<keyword evidence="3 5" id="KW-0195">Cyclin</keyword>
<evidence type="ECO:0000256" key="5">
    <source>
        <dbReference type="RuleBase" id="RU000383"/>
    </source>
</evidence>
<dbReference type="InterPro" id="IPR013763">
    <property type="entry name" value="Cyclin-like_dom"/>
</dbReference>
<accession>A0AAV5R4S1</accession>
<dbReference type="SUPFAM" id="SSF47954">
    <property type="entry name" value="Cyclin-like"/>
    <property type="match status" value="2"/>
</dbReference>
<evidence type="ECO:0000256" key="1">
    <source>
        <dbReference type="ARBA" id="ARBA00008742"/>
    </source>
</evidence>
<protein>
    <submittedName>
        <fullName evidence="8">Cyclin</fullName>
    </submittedName>
</protein>
<name>A0AAV5R4S1_PICKL</name>
<keyword evidence="9" id="KW-1185">Reference proteome</keyword>
<dbReference type="GO" id="GO:0044843">
    <property type="term" value="P:cell cycle G1/S phase transition"/>
    <property type="evidence" value="ECO:0007669"/>
    <property type="project" value="UniProtKB-ARBA"/>
</dbReference>
<dbReference type="Pfam" id="PF00134">
    <property type="entry name" value="Cyclin_N"/>
    <property type="match status" value="1"/>
</dbReference>
<dbReference type="GO" id="GO:0016538">
    <property type="term" value="F:cyclin-dependent protein serine/threonine kinase regulator activity"/>
    <property type="evidence" value="ECO:0007669"/>
    <property type="project" value="UniProtKB-ARBA"/>
</dbReference>
<feature type="domain" description="Cyclin-like" evidence="7">
    <location>
        <begin position="187"/>
        <end position="332"/>
    </location>
</feature>
<dbReference type="AlphaFoldDB" id="A0AAV5R4S1"/>
<feature type="region of interest" description="Disordered" evidence="6">
    <location>
        <begin position="1"/>
        <end position="31"/>
    </location>
</feature>
<dbReference type="GO" id="GO:0051301">
    <property type="term" value="P:cell division"/>
    <property type="evidence" value="ECO:0007669"/>
    <property type="project" value="UniProtKB-KW"/>
</dbReference>
<sequence length="471" mass="53927">MQSTISASNQSSIPIPSRKSYGPPRRPITKPYSTKLESIENFKNKLITAEYLPSINEHFKYLESSSSVNPSMIDLQPEVKWYMRPYLVNFIIQMHSSLRLKPQTLFLCWNIIDRYCAKRIAFKQHYQLIGCTSLWIASKYEDKKSRVPNIKELNTMCSNVYDDSMFKEMEIHILSTLNWSIGHTTLEDILQLAVKFSDPDGKELLNKPLHLYKGNTPTVSAILAVSRYLCELSLYKRNFLNYSTSLIGISSFLMACSILNMNVGSNFLNNIYQNFESYINDNDNNTKNNNNNNNNNKIDNDDDNKLFGPFISGFNGIDTINEIRKITIELFKSLLNPSEVLIEKYTPLGVIAVVKKFIEENELYQIDLSIIETTIPNSNNESTEIESVIQLHNPYCFELSNLLLAFDESCSFNISNLNNFRDYSLISSSDSIFTTPCDSPSNFSSFSSISSNTSYSNNEFSLLNDYKEKLI</sequence>